<dbReference type="Proteomes" id="UP000001343">
    <property type="component" value="Unassembled WGS sequence"/>
</dbReference>
<dbReference type="AlphaFoldDB" id="A0AA87MTI9"/>
<comment type="caution">
    <text evidence="1">The sequence shown here is derived from an EMBL/GenBank/DDBJ whole genome shotgun (WGS) entry which is preliminary data.</text>
</comment>
<evidence type="ECO:0000313" key="1">
    <source>
        <dbReference type="EMBL" id="EKS01771.1"/>
    </source>
</evidence>
<dbReference type="EMBL" id="AKWM02000007">
    <property type="protein sequence ID" value="EKS01771.1"/>
    <property type="molecule type" value="Genomic_DNA"/>
</dbReference>
<name>A0AA87MTI9_9LEPT</name>
<protein>
    <submittedName>
        <fullName evidence="1">Uncharacterized protein</fullName>
    </submittedName>
</protein>
<organism evidence="1 2">
    <name type="scientific">Leptospira mayottensis 200901122</name>
    <dbReference type="NCBI Taxonomy" id="1193010"/>
    <lineage>
        <taxon>Bacteria</taxon>
        <taxon>Pseudomonadati</taxon>
        <taxon>Spirochaetota</taxon>
        <taxon>Spirochaetia</taxon>
        <taxon>Leptospirales</taxon>
        <taxon>Leptospiraceae</taxon>
        <taxon>Leptospira</taxon>
    </lineage>
</organism>
<sequence length="67" mass="7827">MRGIQNSIFRILKRKNRSCRVEECHSVLIDRPMAQSVTSCHRVGAKWENLQVSIYQKIILFASNIRP</sequence>
<evidence type="ECO:0000313" key="2">
    <source>
        <dbReference type="Proteomes" id="UP000001343"/>
    </source>
</evidence>
<proteinExistence type="predicted"/>
<accession>A0AA87MTI9</accession>
<gene>
    <name evidence="1" type="ORF">LEP1GSC125_3919</name>
</gene>
<reference evidence="1 2" key="1">
    <citation type="journal article" date="2014" name="Int. J. Syst. Evol. Microbiol.">
        <title>Leptospira mayottensis sp. nov., a pathogenic species of the genus Leptospira isolated from humans.</title>
        <authorList>
            <person name="Bourhy P."/>
            <person name="Collet L."/>
            <person name="Brisse S."/>
            <person name="Picardeau M."/>
        </authorList>
    </citation>
    <scope>NUCLEOTIDE SEQUENCE [LARGE SCALE GENOMIC DNA]</scope>
    <source>
        <strain evidence="1 2">200901122</strain>
    </source>
</reference>